<dbReference type="GO" id="GO:0042393">
    <property type="term" value="F:histone binding"/>
    <property type="evidence" value="ECO:0000318"/>
    <property type="project" value="GO_Central"/>
</dbReference>
<feature type="compositionally biased region" description="Basic and acidic residues" evidence="3">
    <location>
        <begin position="170"/>
        <end position="210"/>
    </location>
</feature>
<comment type="similarity">
    <text evidence="1">Belongs to the SPT2 family.</text>
</comment>
<feature type="compositionally biased region" description="Polar residues" evidence="3">
    <location>
        <begin position="334"/>
        <end position="470"/>
    </location>
</feature>
<dbReference type="AlphaFoldDB" id="A0A059CC66"/>
<dbReference type="PANTHER" id="PTHR22691:SF8">
    <property type="entry name" value="PROTEIN SPT2 HOMOLOG"/>
    <property type="match status" value="1"/>
</dbReference>
<dbReference type="InParanoid" id="A0A059CC66"/>
<reference evidence="4" key="1">
    <citation type="submission" date="2013-07" db="EMBL/GenBank/DDBJ databases">
        <title>The genome of Eucalyptus grandis.</title>
        <authorList>
            <person name="Schmutz J."/>
            <person name="Hayes R."/>
            <person name="Myburg A."/>
            <person name="Tuskan G."/>
            <person name="Grattapaglia D."/>
            <person name="Rokhsar D.S."/>
        </authorList>
    </citation>
    <scope>NUCLEOTIDE SEQUENCE</scope>
    <source>
        <tissue evidence="4">Leaf extractions</tissue>
    </source>
</reference>
<sequence>MNERRGPTKVLRSETIGGDQKSHLSGSARNFKQGNAPEISSQWQRSREVGVVLFPAFSPAALGFSISQSISPPIAAAAVAAVAASPPSDPPENAAPDDPRRAFRDPRESSRSDFCGEITSIGFAASGFPSIGSAMRGYDRDEYEDYDDYEEDGGEQGEEYEEEEEEEEEPRPSKEEVDYLEFRQKLKEGIRKEKMKEEGVSASQDRKKLPNDNYGSFFGPSKPVIAQRVILESKSLLENQHLATRVLQSQYKNQKSSSSTSTGSRPVVRDKIPRVINPVKQKVQKLKDTRDYSFLLSDDADLPSPPKQPPSRSTSAPTSEARPAKMPRDDRRPSSVNGQRPSSVNGQRQSSVNGQRQSSVNDQRPSSVNGQRQSSVNDQRPSSVNGQRQSSVNDQRPSSVNGQRQSSVNGQRQSSVNGQRPSSVNGQRPSSVNGQRPSSINGQRLYSLNGQTSSRAGPTKVSSTTKSNSMLAADKRQLNSNNGNGPGRPAMSNGSQQKKPLAITGKTSQVAKISAPVMSKPPVAKAPTPALKHNAQQRKDVGNPNKYKIAPKQTVASIKPQMNKPPKQISSAVKPQDHKPKKKPIRPFPDDEDDDEMAINMIRQMFRYNPQKYAGRDDDDSDMEANFDEIMKEEKRSAKIARKEDEEQQRLIEEEERREQMRRMAKKRKLNR</sequence>
<dbReference type="Pfam" id="PF08243">
    <property type="entry name" value="SPT2"/>
    <property type="match status" value="1"/>
</dbReference>
<gene>
    <name evidence="4" type="ORF">EUGRSUZ_D00182</name>
</gene>
<organism evidence="4">
    <name type="scientific">Eucalyptus grandis</name>
    <name type="common">Flooded gum</name>
    <dbReference type="NCBI Taxonomy" id="71139"/>
    <lineage>
        <taxon>Eukaryota</taxon>
        <taxon>Viridiplantae</taxon>
        <taxon>Streptophyta</taxon>
        <taxon>Embryophyta</taxon>
        <taxon>Tracheophyta</taxon>
        <taxon>Spermatophyta</taxon>
        <taxon>Magnoliopsida</taxon>
        <taxon>eudicotyledons</taxon>
        <taxon>Gunneridae</taxon>
        <taxon>Pentapetalae</taxon>
        <taxon>rosids</taxon>
        <taxon>malvids</taxon>
        <taxon>Myrtales</taxon>
        <taxon>Myrtaceae</taxon>
        <taxon>Myrtoideae</taxon>
        <taxon>Eucalypteae</taxon>
        <taxon>Eucalyptus</taxon>
    </lineage>
</organism>
<evidence type="ECO:0000256" key="3">
    <source>
        <dbReference type="SAM" id="MobiDB-lite"/>
    </source>
</evidence>
<feature type="compositionally biased region" description="Basic and acidic residues" evidence="3">
    <location>
        <begin position="322"/>
        <end position="333"/>
    </location>
</feature>
<proteinExistence type="inferred from homology"/>
<feature type="region of interest" description="Disordered" evidence="3">
    <location>
        <begin position="1"/>
        <end position="41"/>
    </location>
</feature>
<feature type="compositionally biased region" description="Polar residues" evidence="3">
    <location>
        <begin position="23"/>
        <end position="41"/>
    </location>
</feature>
<dbReference type="OMA" id="ATNGYHR"/>
<dbReference type="GO" id="GO:0005730">
    <property type="term" value="C:nucleolus"/>
    <property type="evidence" value="ECO:0000318"/>
    <property type="project" value="GO_Central"/>
</dbReference>
<name>A0A059CC66_EUCGR</name>
<dbReference type="FunCoup" id="A0A059CC66">
    <property type="interactions" value="1222"/>
</dbReference>
<dbReference type="GO" id="GO:0006360">
    <property type="term" value="P:transcription by RNA polymerase I"/>
    <property type="evidence" value="ECO:0000318"/>
    <property type="project" value="GO_Central"/>
</dbReference>
<feature type="region of interest" description="Disordered" evidence="3">
    <location>
        <begin position="248"/>
        <end position="598"/>
    </location>
</feature>
<dbReference type="InterPro" id="IPR013256">
    <property type="entry name" value="Chromatin_SPT2"/>
</dbReference>
<evidence type="ECO:0000256" key="1">
    <source>
        <dbReference type="ARBA" id="ARBA00006461"/>
    </source>
</evidence>
<keyword evidence="2" id="KW-0175">Coiled coil</keyword>
<evidence type="ECO:0008006" key="5">
    <source>
        <dbReference type="Google" id="ProtNLM"/>
    </source>
</evidence>
<dbReference type="eggNOG" id="ENOG502QRJX">
    <property type="taxonomic scope" value="Eukaryota"/>
</dbReference>
<dbReference type="SMART" id="SM00784">
    <property type="entry name" value="SPT2"/>
    <property type="match status" value="1"/>
</dbReference>
<feature type="region of interest" description="Disordered" evidence="3">
    <location>
        <begin position="81"/>
        <end position="218"/>
    </location>
</feature>
<accession>A0A059CC66</accession>
<feature type="compositionally biased region" description="Acidic residues" evidence="3">
    <location>
        <begin position="141"/>
        <end position="169"/>
    </location>
</feature>
<dbReference type="Gramene" id="KCW75786">
    <property type="protein sequence ID" value="KCW75786"/>
    <property type="gene ID" value="EUGRSUZ_D00182"/>
</dbReference>
<evidence type="ECO:0000256" key="2">
    <source>
        <dbReference type="ARBA" id="ARBA00023054"/>
    </source>
</evidence>
<protein>
    <recommendedName>
        <fullName evidence="5">Protein SPT2 homolog</fullName>
    </recommendedName>
</protein>
<evidence type="ECO:0000313" key="4">
    <source>
        <dbReference type="EMBL" id="KCW75786.1"/>
    </source>
</evidence>
<dbReference type="GO" id="GO:0003677">
    <property type="term" value="F:DNA binding"/>
    <property type="evidence" value="ECO:0000318"/>
    <property type="project" value="GO_Central"/>
</dbReference>
<dbReference type="PANTHER" id="PTHR22691">
    <property type="entry name" value="YEAST SPT2-RELATED"/>
    <property type="match status" value="1"/>
</dbReference>
<dbReference type="GO" id="GO:0006334">
    <property type="term" value="P:nucleosome assembly"/>
    <property type="evidence" value="ECO:0000318"/>
    <property type="project" value="GO_Central"/>
</dbReference>
<feature type="compositionally biased region" description="Basic and acidic residues" evidence="3">
    <location>
        <begin position="97"/>
        <end position="111"/>
    </location>
</feature>
<dbReference type="EMBL" id="KK198756">
    <property type="protein sequence ID" value="KCW75786.1"/>
    <property type="molecule type" value="Genomic_DNA"/>
</dbReference>